<dbReference type="InterPro" id="IPR051842">
    <property type="entry name" value="uS12_prolyl_hydroxylase"/>
</dbReference>
<accession>A0ABS2DBZ4</accession>
<organism evidence="2 3">
    <name type="scientific">Sphingomonas longa</name>
    <dbReference type="NCBI Taxonomy" id="2778730"/>
    <lineage>
        <taxon>Bacteria</taxon>
        <taxon>Pseudomonadati</taxon>
        <taxon>Pseudomonadota</taxon>
        <taxon>Alphaproteobacteria</taxon>
        <taxon>Sphingomonadales</taxon>
        <taxon>Sphingomonadaceae</taxon>
        <taxon>Sphingomonas</taxon>
    </lineage>
</organism>
<dbReference type="PANTHER" id="PTHR12117">
    <property type="entry name" value="HISTONE ACETYLTRANSFERASE COMPLEX"/>
    <property type="match status" value="1"/>
</dbReference>
<keyword evidence="3" id="KW-1185">Reference proteome</keyword>
<dbReference type="Proteomes" id="UP000763641">
    <property type="component" value="Unassembled WGS sequence"/>
</dbReference>
<evidence type="ECO:0000313" key="2">
    <source>
        <dbReference type="EMBL" id="MBM6578436.1"/>
    </source>
</evidence>
<proteinExistence type="predicted"/>
<gene>
    <name evidence="2" type="ORF">ILT43_18810</name>
</gene>
<dbReference type="Gene3D" id="2.60.120.620">
    <property type="entry name" value="q2cbj1_9rhob like domain"/>
    <property type="match status" value="1"/>
</dbReference>
<reference evidence="2 3" key="1">
    <citation type="submission" date="2020-12" db="EMBL/GenBank/DDBJ databases">
        <title>Sphingomonas sp.</title>
        <authorList>
            <person name="Kim M.K."/>
        </authorList>
    </citation>
    <scope>NUCLEOTIDE SEQUENCE [LARGE SCALE GENOMIC DNA]</scope>
    <source>
        <strain evidence="2 3">BT552</strain>
    </source>
</reference>
<sequence>MQRLFDIAPTIDIGTAAATFARDGRVQIRDFLTDPCAHAIRRILASETPWGTAWQAGAGGPSSMRREELRAMSPEQRTTLAVAVNTAAAGQDYAFRFAHYPMIHAYLQAWQPSGPHDALVEHLNDTPFLDTARAITGIASIIKADAQATFFSAGDFLAVHNDSHENEGRRVAYVLNLCDEDWRPDWGGYLNFLDADGDIIAGWRPRFNALNLFRVPQAHHVTYVPPFARATRFAITGWLRDR</sequence>
<comment type="caution">
    <text evidence="2">The sequence shown here is derived from an EMBL/GenBank/DDBJ whole genome shotgun (WGS) entry which is preliminary data.</text>
</comment>
<dbReference type="Pfam" id="PF13661">
    <property type="entry name" value="2OG-FeII_Oxy_4"/>
    <property type="match status" value="1"/>
</dbReference>
<evidence type="ECO:0000313" key="3">
    <source>
        <dbReference type="Proteomes" id="UP000763641"/>
    </source>
</evidence>
<protein>
    <submittedName>
        <fullName evidence="2">2OG-Fe(II) oxygenase</fullName>
    </submittedName>
</protein>
<dbReference type="InterPro" id="IPR039558">
    <property type="entry name" value="TPA1/OFD1_N"/>
</dbReference>
<evidence type="ECO:0000259" key="1">
    <source>
        <dbReference type="Pfam" id="PF13661"/>
    </source>
</evidence>
<dbReference type="EMBL" id="JAFEMC010000008">
    <property type="protein sequence ID" value="MBM6578436.1"/>
    <property type="molecule type" value="Genomic_DNA"/>
</dbReference>
<dbReference type="PANTHER" id="PTHR12117:SF0">
    <property type="entry name" value="PROLYL 3-HYDROXYLASE OGFOD1"/>
    <property type="match status" value="1"/>
</dbReference>
<feature type="domain" description="Prolyl 3,4-dihydroxylase TPA1/OFD1 N-terminal" evidence="1">
    <location>
        <begin position="147"/>
        <end position="240"/>
    </location>
</feature>
<name>A0ABS2DBZ4_9SPHN</name>
<dbReference type="RefSeq" id="WP_204200532.1">
    <property type="nucleotide sequence ID" value="NZ_JAFEMC010000008.1"/>
</dbReference>